<dbReference type="GO" id="GO:0051045">
    <property type="term" value="P:negative regulation of membrane protein ectodomain proteolysis"/>
    <property type="evidence" value="ECO:0007669"/>
    <property type="project" value="TreeGrafter"/>
</dbReference>
<accession>A0A6J8BSJ8</accession>
<evidence type="ECO:0000256" key="4">
    <source>
        <dbReference type="ARBA" id="ARBA00022608"/>
    </source>
</evidence>
<evidence type="ECO:0000313" key="14">
    <source>
        <dbReference type="EMBL" id="CAC5386873.1"/>
    </source>
</evidence>
<evidence type="ECO:0000259" key="13">
    <source>
        <dbReference type="PROSITE" id="PS50189"/>
    </source>
</evidence>
<evidence type="ECO:0000313" key="15">
    <source>
        <dbReference type="Proteomes" id="UP000507470"/>
    </source>
</evidence>
<dbReference type="SMART" id="SM00206">
    <property type="entry name" value="NTR"/>
    <property type="match status" value="1"/>
</dbReference>
<evidence type="ECO:0000256" key="2">
    <source>
        <dbReference type="ARBA" id="ARBA00011027"/>
    </source>
</evidence>
<dbReference type="SUPFAM" id="SSF50242">
    <property type="entry name" value="TIMP-like"/>
    <property type="match status" value="1"/>
</dbReference>
<keyword evidence="8 11" id="KW-1015">Disulfide bond</keyword>
<reference evidence="14 15" key="1">
    <citation type="submission" date="2020-06" db="EMBL/GenBank/DDBJ databases">
        <authorList>
            <person name="Li R."/>
            <person name="Bekaert M."/>
        </authorList>
    </citation>
    <scope>NUCLEOTIDE SEQUENCE [LARGE SCALE GENOMIC DNA]</scope>
    <source>
        <strain evidence="15">wild</strain>
    </source>
</reference>
<dbReference type="GO" id="GO:0002020">
    <property type="term" value="F:protease binding"/>
    <property type="evidence" value="ECO:0007669"/>
    <property type="project" value="TreeGrafter"/>
</dbReference>
<dbReference type="Pfam" id="PF00965">
    <property type="entry name" value="TIMP"/>
    <property type="match status" value="1"/>
</dbReference>
<dbReference type="GO" id="GO:0008191">
    <property type="term" value="F:metalloendopeptidase inhibitor activity"/>
    <property type="evidence" value="ECO:0007669"/>
    <property type="project" value="InterPro"/>
</dbReference>
<feature type="disulfide bond" evidence="11">
    <location>
        <begin position="25"/>
        <end position="94"/>
    </location>
</feature>
<dbReference type="AlphaFoldDB" id="A0A6J8BSJ8"/>
<dbReference type="GO" id="GO:0031012">
    <property type="term" value="C:extracellular matrix"/>
    <property type="evidence" value="ECO:0007669"/>
    <property type="project" value="TreeGrafter"/>
</dbReference>
<comment type="similarity">
    <text evidence="2">Belongs to the protease inhibitor I35 (TIMP) family.</text>
</comment>
<dbReference type="PANTHER" id="PTHR11844:SF33">
    <property type="entry name" value="TISSUE INHIBITOR OF METALLOPROTEINASE"/>
    <property type="match status" value="1"/>
</dbReference>
<evidence type="ECO:0000256" key="7">
    <source>
        <dbReference type="ARBA" id="ARBA00022833"/>
    </source>
</evidence>
<dbReference type="Proteomes" id="UP000507470">
    <property type="component" value="Unassembled WGS sequence"/>
</dbReference>
<feature type="domain" description="NTR" evidence="13">
    <location>
        <begin position="25"/>
        <end position="150"/>
    </location>
</feature>
<dbReference type="OrthoDB" id="10051637at2759"/>
<sequence length="252" mass="28317">MKVLVQALTAVVMALSIQPSYCKDCSCEPEHPQTSICNADFAFIGYIDNVASGGTKDSPGETVYDVEVQFWLKGNIGQPGDNVELITPNDPALCGLTGDAELKRRKYIFTGKISGNKKVILQCRDFVKEIHNLSQQQWIFLLRGRYLQNCKCEIENDKIKSAPKRGCTIPDNVNVQCLFDTSYIMDDSGEVIIAINHSFQEENDGEITIPLNEQKVDSVDYAEQTISHDKEQYLFVNELKNLKSLFHDQLGK</sequence>
<dbReference type="PROSITE" id="PS00288">
    <property type="entry name" value="TIMP"/>
    <property type="match status" value="1"/>
</dbReference>
<name>A0A6J8BSJ8_MYTCO</name>
<dbReference type="PANTHER" id="PTHR11844">
    <property type="entry name" value="METALLOPROTEASE INHIBITOR"/>
    <property type="match status" value="1"/>
</dbReference>
<feature type="chain" id="PRO_5026839360" description="NTR domain-containing protein" evidence="12">
    <location>
        <begin position="23"/>
        <end position="252"/>
    </location>
</feature>
<organism evidence="14 15">
    <name type="scientific">Mytilus coruscus</name>
    <name type="common">Sea mussel</name>
    <dbReference type="NCBI Taxonomy" id="42192"/>
    <lineage>
        <taxon>Eukaryota</taxon>
        <taxon>Metazoa</taxon>
        <taxon>Spiralia</taxon>
        <taxon>Lophotrochozoa</taxon>
        <taxon>Mollusca</taxon>
        <taxon>Bivalvia</taxon>
        <taxon>Autobranchia</taxon>
        <taxon>Pteriomorphia</taxon>
        <taxon>Mytilida</taxon>
        <taxon>Mytiloidea</taxon>
        <taxon>Mytilidae</taxon>
        <taxon>Mytilinae</taxon>
        <taxon>Mytilus</taxon>
    </lineage>
</organism>
<dbReference type="InterPro" id="IPR001134">
    <property type="entry name" value="Netrin_domain"/>
</dbReference>
<dbReference type="Gene3D" id="3.90.370.10">
    <property type="entry name" value="Tissue inhibitor of metalloproteinase-1. Chain B, domain 1"/>
    <property type="match status" value="1"/>
</dbReference>
<dbReference type="InterPro" id="IPR008993">
    <property type="entry name" value="TIMP-like_OB-fold"/>
</dbReference>
<evidence type="ECO:0000256" key="3">
    <source>
        <dbReference type="ARBA" id="ARBA00022525"/>
    </source>
</evidence>
<dbReference type="InterPro" id="IPR027465">
    <property type="entry name" value="TIMP_C"/>
</dbReference>
<dbReference type="InterPro" id="IPR001820">
    <property type="entry name" value="TIMP"/>
</dbReference>
<dbReference type="PROSITE" id="PS50189">
    <property type="entry name" value="NTR"/>
    <property type="match status" value="1"/>
</dbReference>
<dbReference type="InterPro" id="IPR030490">
    <property type="entry name" value="TIMP_CS"/>
</dbReference>
<evidence type="ECO:0000256" key="1">
    <source>
        <dbReference type="ARBA" id="ARBA00004613"/>
    </source>
</evidence>
<keyword evidence="5" id="KW-0646">Protease inhibitor</keyword>
<keyword evidence="9" id="KW-0481">Metalloenzyme inhibitor</keyword>
<keyword evidence="4" id="KW-0483">Metalloprotease inhibitor</keyword>
<dbReference type="EMBL" id="CACVKT020003932">
    <property type="protein sequence ID" value="CAC5386873.1"/>
    <property type="molecule type" value="Genomic_DNA"/>
</dbReference>
<keyword evidence="3" id="KW-0964">Secreted</keyword>
<feature type="disulfide bond" evidence="11">
    <location>
        <begin position="37"/>
        <end position="150"/>
    </location>
</feature>
<dbReference type="GO" id="GO:0005615">
    <property type="term" value="C:extracellular space"/>
    <property type="evidence" value="ECO:0007669"/>
    <property type="project" value="TreeGrafter"/>
</dbReference>
<gene>
    <name evidence="14" type="ORF">MCOR_22269</name>
</gene>
<comment type="subcellular location">
    <subcellularLocation>
        <location evidence="1">Secreted</location>
    </subcellularLocation>
</comment>
<proteinExistence type="inferred from homology"/>
<protein>
    <recommendedName>
        <fullName evidence="13">NTR domain-containing protein</fullName>
    </recommendedName>
</protein>
<evidence type="ECO:0000256" key="8">
    <source>
        <dbReference type="ARBA" id="ARBA00023157"/>
    </source>
</evidence>
<evidence type="ECO:0000256" key="11">
    <source>
        <dbReference type="PIRSR" id="PIRSR601820-3"/>
    </source>
</evidence>
<evidence type="ECO:0000256" key="5">
    <source>
        <dbReference type="ARBA" id="ARBA00022690"/>
    </source>
</evidence>
<feature type="binding site" evidence="10">
    <location>
        <position position="25"/>
    </location>
    <ligand>
        <name>Zn(2+)</name>
        <dbReference type="ChEBI" id="CHEBI:29105"/>
        <note>ligand shared with metalloproteinase partner</note>
    </ligand>
</feature>
<keyword evidence="15" id="KW-1185">Reference proteome</keyword>
<keyword evidence="12" id="KW-0732">Signal</keyword>
<dbReference type="Gene3D" id="2.40.50.120">
    <property type="match status" value="1"/>
</dbReference>
<evidence type="ECO:0000256" key="12">
    <source>
        <dbReference type="SAM" id="SignalP"/>
    </source>
</evidence>
<evidence type="ECO:0000256" key="9">
    <source>
        <dbReference type="ARBA" id="ARBA00023215"/>
    </source>
</evidence>
<keyword evidence="6 10" id="KW-0479">Metal-binding</keyword>
<keyword evidence="7 10" id="KW-0862">Zinc</keyword>
<evidence type="ECO:0000256" key="10">
    <source>
        <dbReference type="PIRSR" id="PIRSR601820-1"/>
    </source>
</evidence>
<dbReference type="GO" id="GO:0046872">
    <property type="term" value="F:metal ion binding"/>
    <property type="evidence" value="ECO:0007669"/>
    <property type="project" value="UniProtKB-KW"/>
</dbReference>
<feature type="signal peptide" evidence="12">
    <location>
        <begin position="1"/>
        <end position="22"/>
    </location>
</feature>
<evidence type="ECO:0000256" key="6">
    <source>
        <dbReference type="ARBA" id="ARBA00022723"/>
    </source>
</evidence>